<keyword evidence="4" id="KW-1185">Reference proteome</keyword>
<name>A0A9P8L3N3_9PEZI</name>
<comment type="caution">
    <text evidence="3">The sequence shown here is derived from an EMBL/GenBank/DDBJ whole genome shotgun (WGS) entry which is preliminary data.</text>
</comment>
<dbReference type="OrthoDB" id="3257981at2759"/>
<dbReference type="EMBL" id="JAGHQL010000057">
    <property type="protein sequence ID" value="KAH0542267.1"/>
    <property type="molecule type" value="Genomic_DNA"/>
</dbReference>
<sequence>MILSCLFVASTILFGSAVSYHRGPLEARDRIAVWRTVIVTHTITTHSPDRTPTKIQGGSTTPIVDLPVQLSTTFPAQTASSNPPDQHSSMAPSPPPPESSPSSSKQVFAHHIVGNTAAYTLADWVDDITQAQAAHLDGFALNIGPQDSYTDTSLANAYTAAEQRNFKLFISFDYLSAGPWSSSQVIQKIKAFADSPAQFKVDGKAFVSTFEGANSAGDWSAIKAAVPIYFVPDWSSVGPGGFSQYLAGVDGAFSWNAWPEGASDMTDVEDKAWKATLGSKAYMMGVSPWFYTSLPQWKKNWIWRGDSLWHDRWQEVLEVQPEFVEVITWNDYGESHYIGPIRSGGIPTGAQRYVDNMPHDSWRTVLPYYIDAYKSGNTTMPNIPKDKLVFWYRINPSKAGSTGGTTGNNPDYQPTVDPADVAQDKIFIDAIVTAPADVTVQIGSNSPTTLRATTAGVNFLVVPFNGQTGDSVTFKIARDGNTVLTATGNGISNGCEQGLVNYNAWVGES</sequence>
<dbReference type="AlphaFoldDB" id="A0A9P8L3N3"/>
<feature type="region of interest" description="Disordered" evidence="1">
    <location>
        <begin position="75"/>
        <end position="106"/>
    </location>
</feature>
<feature type="chain" id="PRO_5040427767" description="Glycoside hydrolase family 71 protein" evidence="2">
    <location>
        <begin position="18"/>
        <end position="509"/>
    </location>
</feature>
<evidence type="ECO:0008006" key="5">
    <source>
        <dbReference type="Google" id="ProtNLM"/>
    </source>
</evidence>
<feature type="compositionally biased region" description="Polar residues" evidence="1">
    <location>
        <begin position="75"/>
        <end position="87"/>
    </location>
</feature>
<keyword evidence="2" id="KW-0732">Signal</keyword>
<dbReference type="Pfam" id="PF03659">
    <property type="entry name" value="Glyco_hydro_71"/>
    <property type="match status" value="1"/>
</dbReference>
<reference evidence="3" key="1">
    <citation type="submission" date="2021-03" db="EMBL/GenBank/DDBJ databases">
        <title>Comparative genomics and phylogenomic investigation of the class Geoglossomycetes provide insights into ecological specialization and systematics.</title>
        <authorList>
            <person name="Melie T."/>
            <person name="Pirro S."/>
            <person name="Miller A.N."/>
            <person name="Quandt A."/>
        </authorList>
    </citation>
    <scope>NUCLEOTIDE SEQUENCE</scope>
    <source>
        <strain evidence="3">GBOQ0MN5Z8</strain>
    </source>
</reference>
<gene>
    <name evidence="3" type="ORF">FGG08_003294</name>
</gene>
<evidence type="ECO:0000256" key="2">
    <source>
        <dbReference type="SAM" id="SignalP"/>
    </source>
</evidence>
<protein>
    <recommendedName>
        <fullName evidence="5">Glycoside hydrolase family 71 protein</fullName>
    </recommendedName>
</protein>
<evidence type="ECO:0000313" key="4">
    <source>
        <dbReference type="Proteomes" id="UP000698800"/>
    </source>
</evidence>
<proteinExistence type="predicted"/>
<feature type="signal peptide" evidence="2">
    <location>
        <begin position="1"/>
        <end position="17"/>
    </location>
</feature>
<evidence type="ECO:0000256" key="1">
    <source>
        <dbReference type="SAM" id="MobiDB-lite"/>
    </source>
</evidence>
<dbReference type="CDD" id="cd11577">
    <property type="entry name" value="GH71"/>
    <property type="match status" value="1"/>
</dbReference>
<dbReference type="Gene3D" id="3.20.20.80">
    <property type="entry name" value="Glycosidases"/>
    <property type="match status" value="1"/>
</dbReference>
<dbReference type="Proteomes" id="UP000698800">
    <property type="component" value="Unassembled WGS sequence"/>
</dbReference>
<evidence type="ECO:0000313" key="3">
    <source>
        <dbReference type="EMBL" id="KAH0542267.1"/>
    </source>
</evidence>
<organism evidence="3 4">
    <name type="scientific">Glutinoglossum americanum</name>
    <dbReference type="NCBI Taxonomy" id="1670608"/>
    <lineage>
        <taxon>Eukaryota</taxon>
        <taxon>Fungi</taxon>
        <taxon>Dikarya</taxon>
        <taxon>Ascomycota</taxon>
        <taxon>Pezizomycotina</taxon>
        <taxon>Geoglossomycetes</taxon>
        <taxon>Geoglossales</taxon>
        <taxon>Geoglossaceae</taxon>
        <taxon>Glutinoglossum</taxon>
    </lineage>
</organism>
<accession>A0A9P8L3N3</accession>
<dbReference type="GO" id="GO:0051118">
    <property type="term" value="F:glucan endo-1,3-alpha-glucosidase activity"/>
    <property type="evidence" value="ECO:0007669"/>
    <property type="project" value="InterPro"/>
</dbReference>
<dbReference type="InterPro" id="IPR005197">
    <property type="entry name" value="Glyco_hydro_71"/>
</dbReference>